<proteinExistence type="inferred from homology"/>
<dbReference type="PANTHER" id="PTHR39428:SF1">
    <property type="entry name" value="F420H(2)-DEPENDENT QUINONE REDUCTASE RV1261C"/>
    <property type="match status" value="1"/>
</dbReference>
<dbReference type="Proteomes" id="UP000182915">
    <property type="component" value="Chromosome I"/>
</dbReference>
<evidence type="ECO:0000256" key="2">
    <source>
        <dbReference type="ARBA" id="ARBA00049106"/>
    </source>
</evidence>
<dbReference type="InterPro" id="IPR004378">
    <property type="entry name" value="F420H2_quin_Rdtase"/>
</dbReference>
<dbReference type="PANTHER" id="PTHR39428">
    <property type="entry name" value="F420H(2)-DEPENDENT QUINONE REDUCTASE RV1261C"/>
    <property type="match status" value="1"/>
</dbReference>
<accession>A0A1H6IMR2</accession>
<dbReference type="RefSeq" id="WP_083405738.1">
    <property type="nucleotide sequence ID" value="NZ_LT629971.1"/>
</dbReference>
<comment type="similarity">
    <text evidence="1">Belongs to the F420H(2)-dependent quinone reductase family.</text>
</comment>
<dbReference type="Gene3D" id="2.30.110.10">
    <property type="entry name" value="Electron Transport, Fmn-binding Protein, Chain A"/>
    <property type="match status" value="1"/>
</dbReference>
<name>A0A1H6IMR2_MYCRU</name>
<reference evidence="4" key="1">
    <citation type="submission" date="2016-10" db="EMBL/GenBank/DDBJ databases">
        <authorList>
            <person name="Varghese N."/>
            <person name="Submissions S."/>
        </authorList>
    </citation>
    <scope>NUCLEOTIDE SEQUENCE [LARGE SCALE GENOMIC DNA]</scope>
    <source>
        <strain evidence="4">DSM 45405</strain>
    </source>
</reference>
<dbReference type="EMBL" id="LT629971">
    <property type="protein sequence ID" value="SEH48752.1"/>
    <property type="molecule type" value="Genomic_DNA"/>
</dbReference>
<dbReference type="InterPro" id="IPR012349">
    <property type="entry name" value="Split_barrel_FMN-bd"/>
</dbReference>
<dbReference type="Pfam" id="PF04075">
    <property type="entry name" value="F420H2_quin_red"/>
    <property type="match status" value="1"/>
</dbReference>
<evidence type="ECO:0000313" key="4">
    <source>
        <dbReference type="Proteomes" id="UP000182915"/>
    </source>
</evidence>
<dbReference type="AlphaFoldDB" id="A0A1H6IMR2"/>
<dbReference type="GO" id="GO:0070967">
    <property type="term" value="F:coenzyme F420 binding"/>
    <property type="evidence" value="ECO:0007669"/>
    <property type="project" value="TreeGrafter"/>
</dbReference>
<dbReference type="OrthoDB" id="8225825at2"/>
<evidence type="ECO:0000256" key="1">
    <source>
        <dbReference type="ARBA" id="ARBA00008710"/>
    </source>
</evidence>
<evidence type="ECO:0000313" key="3">
    <source>
        <dbReference type="EMBL" id="SEH48752.1"/>
    </source>
</evidence>
<dbReference type="GO" id="GO:0016491">
    <property type="term" value="F:oxidoreductase activity"/>
    <property type="evidence" value="ECO:0007669"/>
    <property type="project" value="InterPro"/>
</dbReference>
<dbReference type="NCBIfam" id="TIGR00026">
    <property type="entry name" value="hi_GC_TIGR00026"/>
    <property type="match status" value="1"/>
</dbReference>
<keyword evidence="4" id="KW-1185">Reference proteome</keyword>
<protein>
    <submittedName>
        <fullName evidence="3">Deazaflavin-dependent oxidoreductase, nitroreductase family</fullName>
    </submittedName>
</protein>
<sequence length="168" mass="18823">MGIPEVRPDPPSPLIRYGARFFSIAPGRWFLRRVGWRLDRALITATDGHLSMSATRPEVLLTHIGAKSGKQYSTPLTYFTDAGRVIVIASNYGDTRHPGWFHNVKAHSRVTLAARGYRGAFIGEEITGAERDRLFELAKQFMPNYADYEKRSGGRRIPVIAFTEAGTE</sequence>
<gene>
    <name evidence="3" type="ORF">SAMN04489835_0403</name>
</gene>
<dbReference type="STRING" id="370526.SAMN04489835_0403"/>
<comment type="catalytic activity">
    <reaction evidence="2">
        <text>oxidized coenzyme F420-(gamma-L-Glu)(n) + a quinol + H(+) = reduced coenzyme F420-(gamma-L-Glu)(n) + a quinone</text>
        <dbReference type="Rhea" id="RHEA:39663"/>
        <dbReference type="Rhea" id="RHEA-COMP:12939"/>
        <dbReference type="Rhea" id="RHEA-COMP:14378"/>
        <dbReference type="ChEBI" id="CHEBI:15378"/>
        <dbReference type="ChEBI" id="CHEBI:24646"/>
        <dbReference type="ChEBI" id="CHEBI:132124"/>
        <dbReference type="ChEBI" id="CHEBI:133980"/>
        <dbReference type="ChEBI" id="CHEBI:139511"/>
    </reaction>
</comment>
<organism evidence="3 4">
    <name type="scientific">Mycolicibacterium rutilum</name>
    <name type="common">Mycobacterium rutilum</name>
    <dbReference type="NCBI Taxonomy" id="370526"/>
    <lineage>
        <taxon>Bacteria</taxon>
        <taxon>Bacillati</taxon>
        <taxon>Actinomycetota</taxon>
        <taxon>Actinomycetes</taxon>
        <taxon>Mycobacteriales</taxon>
        <taxon>Mycobacteriaceae</taxon>
        <taxon>Mycolicibacterium</taxon>
    </lineage>
</organism>
<dbReference type="GO" id="GO:0005886">
    <property type="term" value="C:plasma membrane"/>
    <property type="evidence" value="ECO:0007669"/>
    <property type="project" value="TreeGrafter"/>
</dbReference>